<dbReference type="Gene3D" id="2.40.50.40">
    <property type="match status" value="1"/>
</dbReference>
<gene>
    <name evidence="5" type="ORF">AAF712_014792</name>
</gene>
<reference evidence="5 6" key="1">
    <citation type="submission" date="2024-05" db="EMBL/GenBank/DDBJ databases">
        <title>A draft genome resource for the thread blight pathogen Marasmius tenuissimus strain MS-2.</title>
        <authorList>
            <person name="Yulfo-Soto G.E."/>
            <person name="Baruah I.K."/>
            <person name="Amoako-Attah I."/>
            <person name="Bukari Y."/>
            <person name="Meinhardt L.W."/>
            <person name="Bailey B.A."/>
            <person name="Cohen S.P."/>
        </authorList>
    </citation>
    <scope>NUCLEOTIDE SEQUENCE [LARGE SCALE GENOMIC DNA]</scope>
    <source>
        <strain evidence="5 6">MS-2</strain>
    </source>
</reference>
<evidence type="ECO:0000259" key="4">
    <source>
        <dbReference type="Pfam" id="PF01393"/>
    </source>
</evidence>
<comment type="subcellular location">
    <subcellularLocation>
        <location evidence="1">Nucleus</location>
    </subcellularLocation>
</comment>
<feature type="region of interest" description="Disordered" evidence="3">
    <location>
        <begin position="1"/>
        <end position="30"/>
    </location>
</feature>
<dbReference type="EMBL" id="JBBXMP010000303">
    <property type="protein sequence ID" value="KAL0058533.1"/>
    <property type="molecule type" value="Genomic_DNA"/>
</dbReference>
<keyword evidence="2" id="KW-0539">Nucleus</keyword>
<organism evidence="5 6">
    <name type="scientific">Marasmius tenuissimus</name>
    <dbReference type="NCBI Taxonomy" id="585030"/>
    <lineage>
        <taxon>Eukaryota</taxon>
        <taxon>Fungi</taxon>
        <taxon>Dikarya</taxon>
        <taxon>Basidiomycota</taxon>
        <taxon>Agaricomycotina</taxon>
        <taxon>Agaricomycetes</taxon>
        <taxon>Agaricomycetidae</taxon>
        <taxon>Agaricales</taxon>
        <taxon>Marasmiineae</taxon>
        <taxon>Marasmiaceae</taxon>
        <taxon>Marasmius</taxon>
    </lineage>
</organism>
<sequence length="165" mass="19049">MHTSAPVRTSTAPVAPDYKTTDFNETASNTPKTETITIDALRTQKEVAQYSHIYTRKMLELQDYPTIDDDENGERLYDLEYMKLNYGHYPTWDPIVCCVTGILRESKGAGNRNTVYVRLNNDRCQHRLVCMPLKVARARLPLKLITFYERHLQWLVNPDGESHGD</sequence>
<comment type="caution">
    <text evidence="5">The sequence shown here is derived from an EMBL/GenBank/DDBJ whole genome shotgun (WGS) entry which is preliminary data.</text>
</comment>
<evidence type="ECO:0000313" key="6">
    <source>
        <dbReference type="Proteomes" id="UP001437256"/>
    </source>
</evidence>
<dbReference type="Pfam" id="PF01393">
    <property type="entry name" value="Chromo_shadow"/>
    <property type="match status" value="1"/>
</dbReference>
<dbReference type="InterPro" id="IPR008251">
    <property type="entry name" value="Chromo_shadow_dom"/>
</dbReference>
<accession>A0ABR2ZCL8</accession>
<evidence type="ECO:0000256" key="1">
    <source>
        <dbReference type="ARBA" id="ARBA00004123"/>
    </source>
</evidence>
<evidence type="ECO:0000256" key="2">
    <source>
        <dbReference type="ARBA" id="ARBA00023242"/>
    </source>
</evidence>
<feature type="compositionally biased region" description="Polar residues" evidence="3">
    <location>
        <begin position="21"/>
        <end position="30"/>
    </location>
</feature>
<dbReference type="Proteomes" id="UP001437256">
    <property type="component" value="Unassembled WGS sequence"/>
</dbReference>
<evidence type="ECO:0000256" key="3">
    <source>
        <dbReference type="SAM" id="MobiDB-lite"/>
    </source>
</evidence>
<feature type="compositionally biased region" description="Polar residues" evidence="3">
    <location>
        <begin position="1"/>
        <end position="12"/>
    </location>
</feature>
<evidence type="ECO:0000313" key="5">
    <source>
        <dbReference type="EMBL" id="KAL0058533.1"/>
    </source>
</evidence>
<name>A0ABR2ZCL8_9AGAR</name>
<feature type="domain" description="Chromo shadow" evidence="4">
    <location>
        <begin position="93"/>
        <end position="154"/>
    </location>
</feature>
<protein>
    <recommendedName>
        <fullName evidence="4">Chromo shadow domain-containing protein</fullName>
    </recommendedName>
</protein>
<keyword evidence="6" id="KW-1185">Reference proteome</keyword>
<proteinExistence type="predicted"/>